<evidence type="ECO:0000256" key="1">
    <source>
        <dbReference type="SAM" id="Phobius"/>
    </source>
</evidence>
<keyword evidence="1" id="KW-0472">Membrane</keyword>
<keyword evidence="1" id="KW-1133">Transmembrane helix</keyword>
<sequence>MKEKEIDELIQKALTDESKLPKGLEQRLEQHINDLEATEKQKLFRVRATIMWAVGIAASLMLIISIGFYGIEREKEPQIIADTYSTPEEAALVAEKTLAFVAEKLNQGLAQAADAEAKIQKVNHIMENLK</sequence>
<proteinExistence type="predicted"/>
<evidence type="ECO:0000313" key="2">
    <source>
        <dbReference type="EMBL" id="MBO8447208.1"/>
    </source>
</evidence>
<keyword evidence="1" id="KW-0812">Transmembrane</keyword>
<gene>
    <name evidence="2" type="ORF">IAC32_05645</name>
</gene>
<reference evidence="2" key="1">
    <citation type="submission" date="2020-10" db="EMBL/GenBank/DDBJ databases">
        <authorList>
            <person name="Gilroy R."/>
        </authorList>
    </citation>
    <scope>NUCLEOTIDE SEQUENCE</scope>
    <source>
        <strain evidence="2">D3-1215</strain>
    </source>
</reference>
<evidence type="ECO:0000313" key="3">
    <source>
        <dbReference type="Proteomes" id="UP000823637"/>
    </source>
</evidence>
<name>A0A9D9EGP0_9BACT</name>
<dbReference type="AlphaFoldDB" id="A0A9D9EGP0"/>
<dbReference type="Proteomes" id="UP000823637">
    <property type="component" value="Unassembled WGS sequence"/>
</dbReference>
<comment type="caution">
    <text evidence="2">The sequence shown here is derived from an EMBL/GenBank/DDBJ whole genome shotgun (WGS) entry which is preliminary data.</text>
</comment>
<organism evidence="2 3">
    <name type="scientific">Candidatus Enterocola intestinipullorum</name>
    <dbReference type="NCBI Taxonomy" id="2840783"/>
    <lineage>
        <taxon>Bacteria</taxon>
        <taxon>Pseudomonadati</taxon>
        <taxon>Bacteroidota</taxon>
        <taxon>Bacteroidia</taxon>
        <taxon>Bacteroidales</taxon>
        <taxon>Candidatus Enterocola</taxon>
    </lineage>
</organism>
<reference evidence="2" key="2">
    <citation type="journal article" date="2021" name="PeerJ">
        <title>Extensive microbial diversity within the chicken gut microbiome revealed by metagenomics and culture.</title>
        <authorList>
            <person name="Gilroy R."/>
            <person name="Ravi A."/>
            <person name="Getino M."/>
            <person name="Pursley I."/>
            <person name="Horton D.L."/>
            <person name="Alikhan N.F."/>
            <person name="Baker D."/>
            <person name="Gharbi K."/>
            <person name="Hall N."/>
            <person name="Watson M."/>
            <person name="Adriaenssens E.M."/>
            <person name="Foster-Nyarko E."/>
            <person name="Jarju S."/>
            <person name="Secka A."/>
            <person name="Antonio M."/>
            <person name="Oren A."/>
            <person name="Chaudhuri R.R."/>
            <person name="La Ragione R."/>
            <person name="Hildebrand F."/>
            <person name="Pallen M.J."/>
        </authorList>
    </citation>
    <scope>NUCLEOTIDE SEQUENCE</scope>
    <source>
        <strain evidence="2">D3-1215</strain>
    </source>
</reference>
<accession>A0A9D9EGP0</accession>
<protein>
    <submittedName>
        <fullName evidence="2">Uncharacterized protein</fullName>
    </submittedName>
</protein>
<feature type="transmembrane region" description="Helical" evidence="1">
    <location>
        <begin position="50"/>
        <end position="71"/>
    </location>
</feature>
<dbReference type="EMBL" id="JADIMR010000085">
    <property type="protein sequence ID" value="MBO8447208.1"/>
    <property type="molecule type" value="Genomic_DNA"/>
</dbReference>